<sequence>MLGLVLFIIFLYSLAAGSILYLLVWFLHKYTDGGWKKTGKWFMCVIFSYVIIYILQSNGVPVIR</sequence>
<dbReference type="AlphaFoldDB" id="A0A4U3ESD3"/>
<evidence type="ECO:0000256" key="1">
    <source>
        <dbReference type="SAM" id="Phobius"/>
    </source>
</evidence>
<proteinExistence type="predicted"/>
<accession>A0A4U3ESD3</accession>
<organism evidence="2 3">
    <name type="scientific">Erwinia persicina</name>
    <dbReference type="NCBI Taxonomy" id="55211"/>
    <lineage>
        <taxon>Bacteria</taxon>
        <taxon>Pseudomonadati</taxon>
        <taxon>Pseudomonadota</taxon>
        <taxon>Gammaproteobacteria</taxon>
        <taxon>Enterobacterales</taxon>
        <taxon>Erwiniaceae</taxon>
        <taxon>Erwinia</taxon>
    </lineage>
</organism>
<reference evidence="2 3" key="1">
    <citation type="journal article" date="2019" name="Sci. Rep.">
        <title>Differences in resource use lead to coexistence of seed-transmitted microbial populations.</title>
        <authorList>
            <person name="Torres-Cortes G."/>
            <person name="Garcia B.J."/>
            <person name="Compant S."/>
            <person name="Rezki S."/>
            <person name="Jones P."/>
            <person name="Preveaux A."/>
            <person name="Briand M."/>
            <person name="Roulet A."/>
            <person name="Bouchez O."/>
            <person name="Jacobson D."/>
            <person name="Barret M."/>
        </authorList>
    </citation>
    <scope>NUCLEOTIDE SEQUENCE [LARGE SCALE GENOMIC DNA]</scope>
    <source>
        <strain evidence="2 3">CFBP13511</strain>
    </source>
</reference>
<dbReference type="EMBL" id="QGAC01000057">
    <property type="protein sequence ID" value="TKJ82636.1"/>
    <property type="molecule type" value="Genomic_DNA"/>
</dbReference>
<keyword evidence="1" id="KW-1133">Transmembrane helix</keyword>
<feature type="transmembrane region" description="Helical" evidence="1">
    <location>
        <begin position="39"/>
        <end position="56"/>
    </location>
</feature>
<gene>
    <name evidence="2" type="ORF">EpCFBP13511_24010</name>
</gene>
<evidence type="ECO:0000313" key="2">
    <source>
        <dbReference type="EMBL" id="TKJ82636.1"/>
    </source>
</evidence>
<keyword evidence="1" id="KW-0472">Membrane</keyword>
<protein>
    <submittedName>
        <fullName evidence="2">Uncharacterized protein</fullName>
    </submittedName>
</protein>
<keyword evidence="1" id="KW-0812">Transmembrane</keyword>
<feature type="transmembrane region" description="Helical" evidence="1">
    <location>
        <begin position="6"/>
        <end position="27"/>
    </location>
</feature>
<name>A0A4U3ESD3_9GAMM</name>
<dbReference type="Proteomes" id="UP000306393">
    <property type="component" value="Unassembled WGS sequence"/>
</dbReference>
<evidence type="ECO:0000313" key="3">
    <source>
        <dbReference type="Proteomes" id="UP000306393"/>
    </source>
</evidence>
<comment type="caution">
    <text evidence="2">The sequence shown here is derived from an EMBL/GenBank/DDBJ whole genome shotgun (WGS) entry which is preliminary data.</text>
</comment>